<dbReference type="InterPro" id="IPR010743">
    <property type="entry name" value="Methionine_synth_MetW"/>
</dbReference>
<dbReference type="RefSeq" id="WP_153712733.1">
    <property type="nucleotide sequence ID" value="NZ_CP045871.1"/>
</dbReference>
<dbReference type="OrthoDB" id="9792690at2"/>
<protein>
    <submittedName>
        <fullName evidence="1">Methionine biosynthesis protein MetW</fullName>
    </submittedName>
</protein>
<reference evidence="1 2" key="1">
    <citation type="submission" date="2019-11" db="EMBL/GenBank/DDBJ databases">
        <authorList>
            <person name="Khan S.A."/>
            <person name="Jeon C.O."/>
            <person name="Chun B.H."/>
        </authorList>
    </citation>
    <scope>NUCLEOTIDE SEQUENCE [LARGE SCALE GENOMIC DNA]</scope>
    <source>
        <strain evidence="1 2">IMCC 1097</strain>
    </source>
</reference>
<dbReference type="Proteomes" id="UP000388235">
    <property type="component" value="Chromosome"/>
</dbReference>
<dbReference type="Pfam" id="PF07021">
    <property type="entry name" value="MetW"/>
    <property type="match status" value="1"/>
</dbReference>
<gene>
    <name evidence="1" type="primary">metW</name>
    <name evidence="1" type="ORF">GH975_01095</name>
</gene>
<dbReference type="SUPFAM" id="SSF53335">
    <property type="entry name" value="S-adenosyl-L-methionine-dependent methyltransferases"/>
    <property type="match status" value="1"/>
</dbReference>
<name>A0A5Q2Q5I3_9GAMM</name>
<dbReference type="Gene3D" id="3.40.50.150">
    <property type="entry name" value="Vaccinia Virus protein VP39"/>
    <property type="match status" value="1"/>
</dbReference>
<dbReference type="InterPro" id="IPR029063">
    <property type="entry name" value="SAM-dependent_MTases_sf"/>
</dbReference>
<proteinExistence type="predicted"/>
<evidence type="ECO:0000313" key="1">
    <source>
        <dbReference type="EMBL" id="QGG79229.1"/>
    </source>
</evidence>
<keyword evidence="2" id="KW-1185">Reference proteome</keyword>
<dbReference type="EMBL" id="CP045871">
    <property type="protein sequence ID" value="QGG79229.1"/>
    <property type="molecule type" value="Genomic_DNA"/>
</dbReference>
<sequence length="199" mass="22188">MRSSLQQVIHWVQPGARVLDLGCGDGTLMAHLMAHKACTGYGLEIDRDCIISAVSKGVNAIEQNLDEGLSMFGDKTFDTVIMTQALQATQRPDLALAEMLRIGQEAIITFPNFAHISHRIQLGILGRMPVSKALPHQWYDTPNIHLSTFKDFERLCHEQGADIIERQVMTRTGLGQTLARLRPNLLGDLALYRVRGKTR</sequence>
<dbReference type="KEGG" id="llp:GH975_01095"/>
<evidence type="ECO:0000313" key="2">
    <source>
        <dbReference type="Proteomes" id="UP000388235"/>
    </source>
</evidence>
<dbReference type="CDD" id="cd02440">
    <property type="entry name" value="AdoMet_MTases"/>
    <property type="match status" value="1"/>
</dbReference>
<dbReference type="NCBIfam" id="TIGR02081">
    <property type="entry name" value="metW"/>
    <property type="match status" value="1"/>
</dbReference>
<organism evidence="1 2">
    <name type="scientific">Litorivicinus lipolyticus</name>
    <dbReference type="NCBI Taxonomy" id="418701"/>
    <lineage>
        <taxon>Bacteria</taxon>
        <taxon>Pseudomonadati</taxon>
        <taxon>Pseudomonadota</taxon>
        <taxon>Gammaproteobacteria</taxon>
        <taxon>Oceanospirillales</taxon>
        <taxon>Litorivicinaceae</taxon>
        <taxon>Litorivicinus</taxon>
    </lineage>
</organism>
<accession>A0A5Q2Q5I3</accession>
<dbReference type="AlphaFoldDB" id="A0A5Q2Q5I3"/>